<evidence type="ECO:0000256" key="4">
    <source>
        <dbReference type="ARBA" id="ARBA00022729"/>
    </source>
</evidence>
<evidence type="ECO:0000256" key="5">
    <source>
        <dbReference type="ARBA" id="ARBA00022801"/>
    </source>
</evidence>
<dbReference type="InterPro" id="IPR000560">
    <property type="entry name" value="His_Pase_clade-2"/>
</dbReference>
<evidence type="ECO:0000256" key="2">
    <source>
        <dbReference type="ARBA" id="ARBA00005375"/>
    </source>
</evidence>
<reference evidence="10" key="1">
    <citation type="submission" date="2025-08" db="UniProtKB">
        <authorList>
            <consortium name="RefSeq"/>
        </authorList>
    </citation>
    <scope>IDENTIFICATION</scope>
    <source>
        <tissue evidence="10">Whole Larva</tissue>
    </source>
</reference>
<keyword evidence="7" id="KW-0325">Glycoprotein</keyword>
<proteinExistence type="inferred from homology"/>
<keyword evidence="4 8" id="KW-0732">Signal</keyword>
<protein>
    <recommendedName>
        <fullName evidence="3">acid phosphatase</fullName>
        <ecNumber evidence="3">3.1.3.2</ecNumber>
    </recommendedName>
</protein>
<evidence type="ECO:0000256" key="6">
    <source>
        <dbReference type="ARBA" id="ARBA00023157"/>
    </source>
</evidence>
<accession>A0ABM1N1K2</accession>
<evidence type="ECO:0000256" key="7">
    <source>
        <dbReference type="ARBA" id="ARBA00023180"/>
    </source>
</evidence>
<feature type="chain" id="PRO_5045978854" description="acid phosphatase" evidence="8">
    <location>
        <begin position="20"/>
        <end position="422"/>
    </location>
</feature>
<dbReference type="SUPFAM" id="SSF53254">
    <property type="entry name" value="Phosphoglycerate mutase-like"/>
    <property type="match status" value="2"/>
</dbReference>
<dbReference type="Gene3D" id="3.40.50.1240">
    <property type="entry name" value="Phosphoglycerate mutase-like"/>
    <property type="match status" value="2"/>
</dbReference>
<evidence type="ECO:0000256" key="8">
    <source>
        <dbReference type="SAM" id="SignalP"/>
    </source>
</evidence>
<comment type="similarity">
    <text evidence="2">Belongs to the histidine acid phosphatase family.</text>
</comment>
<keyword evidence="5" id="KW-0378">Hydrolase</keyword>
<evidence type="ECO:0000256" key="1">
    <source>
        <dbReference type="ARBA" id="ARBA00000032"/>
    </source>
</evidence>
<dbReference type="InterPro" id="IPR050645">
    <property type="entry name" value="Histidine_acid_phosphatase"/>
</dbReference>
<dbReference type="Pfam" id="PF00328">
    <property type="entry name" value="His_Phos_2"/>
    <property type="match status" value="2"/>
</dbReference>
<comment type="catalytic activity">
    <reaction evidence="1">
        <text>a phosphate monoester + H2O = an alcohol + phosphate</text>
        <dbReference type="Rhea" id="RHEA:15017"/>
        <dbReference type="ChEBI" id="CHEBI:15377"/>
        <dbReference type="ChEBI" id="CHEBI:30879"/>
        <dbReference type="ChEBI" id="CHEBI:43474"/>
        <dbReference type="ChEBI" id="CHEBI:67140"/>
        <dbReference type="EC" id="3.1.3.2"/>
    </reaction>
</comment>
<sequence length="422" mass="48473">MVKLIITISLMSMVSLFLCEQVEDTLILSHVMARHGHRTAEMDFVFPTYPLQQTSFYPYGPGELTLEGKKIMAGVGRALRERYRNFLGDCYSHGLIEAISSGYKRTMMSLQLILAGLFIPSNSCVLKGNLNWQPVPFSYLPFKTDKIIAAHRTCPNIFAVQTTFNKDTLELNKYLTEHAGFNITNSFDIYTIFWSIQNLLDLGFEAPEWSVSVWPQLIRDEENIQFFDDLVDQKLKMLSGSLMVKIHEDSQKKINGTFEPKMVVYSGHEINIAGLMGACEIFNREFINYGKDSLILAHVLARHGHRTTDMDFVFPTYPLQQTSFYPYGPGEITLEGKKLMAGVGKALRERYRVFLGDCYSHGLIEAISSDYKRTMMSLQVLYENYEFNKPEVRKLPGCSEFCEFEKFVEITEKFYPNENWCS</sequence>
<dbReference type="PANTHER" id="PTHR11567:SF211">
    <property type="entry name" value="PROSTATIC ACID PHOSPHATASE"/>
    <property type="match status" value="1"/>
</dbReference>
<evidence type="ECO:0000313" key="10">
    <source>
        <dbReference type="RefSeq" id="XP_017780702.1"/>
    </source>
</evidence>
<name>A0ABM1N1K2_NICVS</name>
<dbReference type="InterPro" id="IPR029033">
    <property type="entry name" value="His_PPase_superfam"/>
</dbReference>
<dbReference type="EC" id="3.1.3.2" evidence="3"/>
<organism evidence="9 10">
    <name type="scientific">Nicrophorus vespilloides</name>
    <name type="common">Boreal carrion beetle</name>
    <dbReference type="NCBI Taxonomy" id="110193"/>
    <lineage>
        <taxon>Eukaryota</taxon>
        <taxon>Metazoa</taxon>
        <taxon>Ecdysozoa</taxon>
        <taxon>Arthropoda</taxon>
        <taxon>Hexapoda</taxon>
        <taxon>Insecta</taxon>
        <taxon>Pterygota</taxon>
        <taxon>Neoptera</taxon>
        <taxon>Endopterygota</taxon>
        <taxon>Coleoptera</taxon>
        <taxon>Polyphaga</taxon>
        <taxon>Staphyliniformia</taxon>
        <taxon>Silphidae</taxon>
        <taxon>Nicrophorinae</taxon>
        <taxon>Nicrophorus</taxon>
    </lineage>
</organism>
<feature type="signal peptide" evidence="8">
    <location>
        <begin position="1"/>
        <end position="19"/>
    </location>
</feature>
<dbReference type="RefSeq" id="XP_017780702.1">
    <property type="nucleotide sequence ID" value="XM_017925213.1"/>
</dbReference>
<keyword evidence="9" id="KW-1185">Reference proteome</keyword>
<dbReference type="PANTHER" id="PTHR11567">
    <property type="entry name" value="ACID PHOSPHATASE-RELATED"/>
    <property type="match status" value="1"/>
</dbReference>
<gene>
    <name evidence="10" type="primary">LOC108565651</name>
</gene>
<keyword evidence="6" id="KW-1015">Disulfide bond</keyword>
<dbReference type="GeneID" id="108565651"/>
<evidence type="ECO:0000256" key="3">
    <source>
        <dbReference type="ARBA" id="ARBA00012646"/>
    </source>
</evidence>
<evidence type="ECO:0000313" key="9">
    <source>
        <dbReference type="Proteomes" id="UP000695000"/>
    </source>
</evidence>
<dbReference type="Proteomes" id="UP000695000">
    <property type="component" value="Unplaced"/>
</dbReference>
<dbReference type="CDD" id="cd07061">
    <property type="entry name" value="HP_HAP_like"/>
    <property type="match status" value="1"/>
</dbReference>